<dbReference type="Pfam" id="PF01648">
    <property type="entry name" value="ACPS"/>
    <property type="match status" value="1"/>
</dbReference>
<dbReference type="RefSeq" id="WP_096831953.1">
    <property type="nucleotide sequence ID" value="NZ_NXIB02000050.1"/>
</dbReference>
<protein>
    <submittedName>
        <fullName evidence="5">Phosphopantetheine-protein transferase</fullName>
    </submittedName>
</protein>
<feature type="domain" description="4'-phosphopantetheinyl transferase N-terminal" evidence="4">
    <location>
        <begin position="36"/>
        <end position="120"/>
    </location>
</feature>
<sequence>MVTPLDSWNSPQKNLKLASNEIHVWRVFLEQTASCLQSLQQNLSTDELNRLERYYFQKDREQFIVSRGALRAILSRYLDIKPSALNFAYNLYGKPFLDSPLAKNTLCFNLSHSHGVALIAITENRDIGIDIECIRTNLPYQQIAESCFSQLEKTVLRSLPEHLQHKAFFTCWTRKEAYVKAVGKGLYIPLSHFDVAFAPGEPAALLRFQDDPQEIFRWDLIELIPASDMVAALAVEGYCSKLQRFQWQHPSCL</sequence>
<dbReference type="InterPro" id="IPR008278">
    <property type="entry name" value="4-PPantetheinyl_Trfase_dom"/>
</dbReference>
<dbReference type="Pfam" id="PF22624">
    <property type="entry name" value="AASDHPPT_N"/>
    <property type="match status" value="1"/>
</dbReference>
<evidence type="ECO:0000256" key="2">
    <source>
        <dbReference type="ARBA" id="ARBA00022679"/>
    </source>
</evidence>
<dbReference type="SUPFAM" id="SSF56214">
    <property type="entry name" value="4'-phosphopantetheinyl transferase"/>
    <property type="match status" value="2"/>
</dbReference>
<dbReference type="Proteomes" id="UP000226442">
    <property type="component" value="Unassembled WGS sequence"/>
</dbReference>
<dbReference type="InterPro" id="IPR037143">
    <property type="entry name" value="4-PPantetheinyl_Trfase_dom_sf"/>
</dbReference>
<keyword evidence="2 5" id="KW-0808">Transferase</keyword>
<dbReference type="GO" id="GO:0000287">
    <property type="term" value="F:magnesium ion binding"/>
    <property type="evidence" value="ECO:0007669"/>
    <property type="project" value="InterPro"/>
</dbReference>
<feature type="domain" description="4'-phosphopantetheinyl transferase" evidence="3">
    <location>
        <begin position="127"/>
        <end position="211"/>
    </location>
</feature>
<dbReference type="InterPro" id="IPR055066">
    <property type="entry name" value="AASDHPPT_N"/>
</dbReference>
<name>A0A2G4F166_9CYAN</name>
<evidence type="ECO:0000259" key="4">
    <source>
        <dbReference type="Pfam" id="PF22624"/>
    </source>
</evidence>
<dbReference type="PANTHER" id="PTHR12215">
    <property type="entry name" value="PHOSPHOPANTETHEINE TRANSFERASE"/>
    <property type="match status" value="1"/>
</dbReference>
<comment type="caution">
    <text evidence="5">The sequence shown here is derived from an EMBL/GenBank/DDBJ whole genome shotgun (WGS) entry which is preliminary data.</text>
</comment>
<reference evidence="5" key="1">
    <citation type="submission" date="2017-10" db="EMBL/GenBank/DDBJ databases">
        <title>Draft genome sequence of the planktic cyanobacteria Tychonema bourrellyi isolated from alpine lentic freshwater.</title>
        <authorList>
            <person name="Tett A."/>
            <person name="Armanini F."/>
            <person name="Asnicar F."/>
            <person name="Boscaini A."/>
            <person name="Pasolli E."/>
            <person name="Zolfo M."/>
            <person name="Donati C."/>
            <person name="Salmaso N."/>
            <person name="Segata N."/>
        </authorList>
    </citation>
    <scope>NUCLEOTIDE SEQUENCE</scope>
    <source>
        <strain evidence="5">FEM_GT703</strain>
    </source>
</reference>
<evidence type="ECO:0000259" key="3">
    <source>
        <dbReference type="Pfam" id="PF01648"/>
    </source>
</evidence>
<dbReference type="OrthoDB" id="9808281at2"/>
<dbReference type="AlphaFoldDB" id="A0A2G4F166"/>
<keyword evidence="6" id="KW-1185">Reference proteome</keyword>
<dbReference type="Gene3D" id="3.90.470.20">
    <property type="entry name" value="4'-phosphopantetheinyl transferase domain"/>
    <property type="match status" value="1"/>
</dbReference>
<gene>
    <name evidence="5" type="ORF">CP500_010350</name>
</gene>
<comment type="similarity">
    <text evidence="1">Belongs to the P-Pant transferase superfamily. Gsp/Sfp/HetI/AcpT family.</text>
</comment>
<organism evidence="5 6">
    <name type="scientific">Tychonema bourrellyi FEM_GT703</name>
    <dbReference type="NCBI Taxonomy" id="2040638"/>
    <lineage>
        <taxon>Bacteria</taxon>
        <taxon>Bacillati</taxon>
        <taxon>Cyanobacteriota</taxon>
        <taxon>Cyanophyceae</taxon>
        <taxon>Oscillatoriophycideae</taxon>
        <taxon>Oscillatoriales</taxon>
        <taxon>Microcoleaceae</taxon>
        <taxon>Tychonema</taxon>
    </lineage>
</organism>
<dbReference type="GO" id="GO:0008897">
    <property type="term" value="F:holo-[acyl-carrier-protein] synthase activity"/>
    <property type="evidence" value="ECO:0007669"/>
    <property type="project" value="InterPro"/>
</dbReference>
<dbReference type="EMBL" id="NXIB02000050">
    <property type="protein sequence ID" value="PHX55499.1"/>
    <property type="molecule type" value="Genomic_DNA"/>
</dbReference>
<evidence type="ECO:0000256" key="1">
    <source>
        <dbReference type="ARBA" id="ARBA00010990"/>
    </source>
</evidence>
<evidence type="ECO:0000313" key="5">
    <source>
        <dbReference type="EMBL" id="PHX55499.1"/>
    </source>
</evidence>
<evidence type="ECO:0000313" key="6">
    <source>
        <dbReference type="Proteomes" id="UP000226442"/>
    </source>
</evidence>
<dbReference type="GO" id="GO:0019878">
    <property type="term" value="P:lysine biosynthetic process via aminoadipic acid"/>
    <property type="evidence" value="ECO:0007669"/>
    <property type="project" value="TreeGrafter"/>
</dbReference>
<dbReference type="PANTHER" id="PTHR12215:SF10">
    <property type="entry name" value="L-AMINOADIPATE-SEMIALDEHYDE DEHYDROGENASE-PHOSPHOPANTETHEINYL TRANSFERASE"/>
    <property type="match status" value="1"/>
</dbReference>
<accession>A0A2G4F166</accession>
<dbReference type="GO" id="GO:0005829">
    <property type="term" value="C:cytosol"/>
    <property type="evidence" value="ECO:0007669"/>
    <property type="project" value="TreeGrafter"/>
</dbReference>
<dbReference type="InterPro" id="IPR050559">
    <property type="entry name" value="P-Pant_transferase_sf"/>
</dbReference>
<proteinExistence type="inferred from homology"/>